<proteinExistence type="predicted"/>
<keyword evidence="2" id="KW-1185">Reference proteome</keyword>
<gene>
    <name evidence="1" type="ORF">DASC09_019400</name>
</gene>
<dbReference type="Proteomes" id="UP001360560">
    <property type="component" value="Unassembled WGS sequence"/>
</dbReference>
<evidence type="ECO:0000313" key="2">
    <source>
        <dbReference type="Proteomes" id="UP001360560"/>
    </source>
</evidence>
<reference evidence="1 2" key="1">
    <citation type="journal article" date="2023" name="Elife">
        <title>Identification of key yeast species and microbe-microbe interactions impacting larval growth of Drosophila in the wild.</title>
        <authorList>
            <person name="Mure A."/>
            <person name="Sugiura Y."/>
            <person name="Maeda R."/>
            <person name="Honda K."/>
            <person name="Sakurai N."/>
            <person name="Takahashi Y."/>
            <person name="Watada M."/>
            <person name="Katoh T."/>
            <person name="Gotoh A."/>
            <person name="Gotoh Y."/>
            <person name="Taniguchi I."/>
            <person name="Nakamura K."/>
            <person name="Hayashi T."/>
            <person name="Katayama T."/>
            <person name="Uemura T."/>
            <person name="Hattori Y."/>
        </authorList>
    </citation>
    <scope>NUCLEOTIDE SEQUENCE [LARGE SCALE GENOMIC DNA]</scope>
    <source>
        <strain evidence="1 2">SC-9</strain>
    </source>
</reference>
<comment type="caution">
    <text evidence="1">The sequence shown here is derived from an EMBL/GenBank/DDBJ whole genome shotgun (WGS) entry which is preliminary data.</text>
</comment>
<sequence>MFEYGEKHHYIPAFKKSKKSIVSYYHTPVLNPKEDRRTELEMHEYPEILDSRYQRLIDQLEELLSFHIFRGVYNRSDDYIIPSNESSIKFVDATGFDIALRTILFAPWACFPGYFFERQINNLGFHLEETIKDNEIRFSDTDQSVYIPLGSFDEASNSLNFHKCVLNSICRVIRALFPTFNVERRCNDFVYRSGPNSIPVFPIKMASPNISQVHLLASCGFVGISKEELKKIGNQQIPKIEKDQRPRPATSAWESTNIVCAPEYLSILEADEGKVFCMKKLEFIGCIDAK</sequence>
<name>A0AAV5QI50_9ASCO</name>
<dbReference type="GeneID" id="90072594"/>
<dbReference type="AlphaFoldDB" id="A0AAV5QI50"/>
<dbReference type="EMBL" id="BTFZ01000003">
    <property type="protein sequence ID" value="GMM34615.1"/>
    <property type="molecule type" value="Genomic_DNA"/>
</dbReference>
<accession>A0AAV5QI50</accession>
<evidence type="ECO:0000313" key="1">
    <source>
        <dbReference type="EMBL" id="GMM34615.1"/>
    </source>
</evidence>
<protein>
    <submittedName>
        <fullName evidence="1">Uncharacterized protein</fullName>
    </submittedName>
</protein>
<dbReference type="RefSeq" id="XP_064851615.1">
    <property type="nucleotide sequence ID" value="XM_064995543.1"/>
</dbReference>
<organism evidence="1 2">
    <name type="scientific">Saccharomycopsis crataegensis</name>
    <dbReference type="NCBI Taxonomy" id="43959"/>
    <lineage>
        <taxon>Eukaryota</taxon>
        <taxon>Fungi</taxon>
        <taxon>Dikarya</taxon>
        <taxon>Ascomycota</taxon>
        <taxon>Saccharomycotina</taxon>
        <taxon>Saccharomycetes</taxon>
        <taxon>Saccharomycopsidaceae</taxon>
        <taxon>Saccharomycopsis</taxon>
    </lineage>
</organism>